<dbReference type="InterPro" id="IPR016186">
    <property type="entry name" value="C-type_lectin-like/link_sf"/>
</dbReference>
<protein>
    <submittedName>
        <fullName evidence="4">40S ribosomal protein S8</fullName>
    </submittedName>
</protein>
<organism evidence="4 5">
    <name type="scientific">Platysternon megacephalum</name>
    <name type="common">big-headed turtle</name>
    <dbReference type="NCBI Taxonomy" id="55544"/>
    <lineage>
        <taxon>Eukaryota</taxon>
        <taxon>Metazoa</taxon>
        <taxon>Chordata</taxon>
        <taxon>Craniata</taxon>
        <taxon>Vertebrata</taxon>
        <taxon>Euteleostomi</taxon>
        <taxon>Archelosauria</taxon>
        <taxon>Testudinata</taxon>
        <taxon>Testudines</taxon>
        <taxon>Cryptodira</taxon>
        <taxon>Durocryptodira</taxon>
        <taxon>Testudinoidea</taxon>
        <taxon>Platysternidae</taxon>
        <taxon>Platysternon</taxon>
    </lineage>
</organism>
<dbReference type="AlphaFoldDB" id="A0A4D9DLH2"/>
<sequence>MQNGEDCYYFSTKIKTWFECKEYCSSLGSRLLKIDSKEELDSLQKLDYSSYWIGLSRNGADGPWLWEDSTALSIDV</sequence>
<dbReference type="GO" id="GO:0071226">
    <property type="term" value="P:cellular response to molecule of fungal origin"/>
    <property type="evidence" value="ECO:0007669"/>
    <property type="project" value="InterPro"/>
</dbReference>
<comment type="subcellular location">
    <subcellularLocation>
        <location evidence="1">Membrane</location>
        <topology evidence="1">Single-pass membrane protein</topology>
    </subcellularLocation>
</comment>
<keyword evidence="4" id="KW-0689">Ribosomal protein</keyword>
<keyword evidence="2" id="KW-0430">Lectin</keyword>
<dbReference type="PANTHER" id="PTHR47218:SF2">
    <property type="entry name" value="C-TYPE LECTIN DOMAIN-CONTAINING PROTEIN"/>
    <property type="match status" value="1"/>
</dbReference>
<proteinExistence type="predicted"/>
<evidence type="ECO:0000313" key="4">
    <source>
        <dbReference type="EMBL" id="TFJ98315.1"/>
    </source>
</evidence>
<dbReference type="PANTHER" id="PTHR47218">
    <property type="entry name" value="C-TYPE LECTIN DOMAIN FAMILY 7 MEMBER A"/>
    <property type="match status" value="1"/>
</dbReference>
<dbReference type="GO" id="GO:0005840">
    <property type="term" value="C:ribosome"/>
    <property type="evidence" value="ECO:0007669"/>
    <property type="project" value="UniProtKB-KW"/>
</dbReference>
<dbReference type="InterPro" id="IPR016187">
    <property type="entry name" value="CTDL_fold"/>
</dbReference>
<evidence type="ECO:0000256" key="2">
    <source>
        <dbReference type="ARBA" id="ARBA00022734"/>
    </source>
</evidence>
<name>A0A4D9DLH2_9SAUR</name>
<dbReference type="PROSITE" id="PS50041">
    <property type="entry name" value="C_TYPE_LECTIN_2"/>
    <property type="match status" value="1"/>
</dbReference>
<dbReference type="EMBL" id="QXTE01000408">
    <property type="protein sequence ID" value="TFJ98315.1"/>
    <property type="molecule type" value="Genomic_DNA"/>
</dbReference>
<dbReference type="SUPFAM" id="SSF56436">
    <property type="entry name" value="C-type lectin-like"/>
    <property type="match status" value="1"/>
</dbReference>
<dbReference type="GO" id="GO:0016020">
    <property type="term" value="C:membrane"/>
    <property type="evidence" value="ECO:0007669"/>
    <property type="project" value="UniProtKB-SubCell"/>
</dbReference>
<accession>A0A4D9DLH2</accession>
<dbReference type="CDD" id="cd03593">
    <property type="entry name" value="CLECT_NK_receptors_like"/>
    <property type="match status" value="1"/>
</dbReference>
<dbReference type="InterPro" id="IPR042808">
    <property type="entry name" value="CLEC7A"/>
</dbReference>
<evidence type="ECO:0000313" key="5">
    <source>
        <dbReference type="Proteomes" id="UP000297703"/>
    </source>
</evidence>
<dbReference type="Gene3D" id="3.10.100.10">
    <property type="entry name" value="Mannose-Binding Protein A, subunit A"/>
    <property type="match status" value="1"/>
</dbReference>
<dbReference type="Proteomes" id="UP000297703">
    <property type="component" value="Unassembled WGS sequence"/>
</dbReference>
<keyword evidence="4" id="KW-0687">Ribonucleoprotein</keyword>
<comment type="caution">
    <text evidence="4">The sequence shown here is derived from an EMBL/GenBank/DDBJ whole genome shotgun (WGS) entry which is preliminary data.</text>
</comment>
<evidence type="ECO:0000256" key="1">
    <source>
        <dbReference type="ARBA" id="ARBA00004167"/>
    </source>
</evidence>
<feature type="domain" description="C-type lectin" evidence="3">
    <location>
        <begin position="3"/>
        <end position="76"/>
    </location>
</feature>
<dbReference type="STRING" id="55544.A0A4D9DLH2"/>
<evidence type="ECO:0000259" key="3">
    <source>
        <dbReference type="PROSITE" id="PS50041"/>
    </source>
</evidence>
<dbReference type="InterPro" id="IPR033992">
    <property type="entry name" value="NKR-like_CTLD"/>
</dbReference>
<dbReference type="Pfam" id="PF00059">
    <property type="entry name" value="Lectin_C"/>
    <property type="match status" value="1"/>
</dbReference>
<dbReference type="OrthoDB" id="7357196at2759"/>
<reference evidence="4 5" key="1">
    <citation type="submission" date="2019-04" db="EMBL/GenBank/DDBJ databases">
        <title>Draft genome of the big-headed turtle Platysternon megacephalum.</title>
        <authorList>
            <person name="Gong S."/>
        </authorList>
    </citation>
    <scope>NUCLEOTIDE SEQUENCE [LARGE SCALE GENOMIC DNA]</scope>
    <source>
        <strain evidence="4">DO16091913</strain>
        <tissue evidence="4">Muscle</tissue>
    </source>
</reference>
<dbReference type="GO" id="GO:0001872">
    <property type="term" value="F:(1-&gt;3)-beta-D-glucan binding"/>
    <property type="evidence" value="ECO:0007669"/>
    <property type="project" value="InterPro"/>
</dbReference>
<dbReference type="InterPro" id="IPR001304">
    <property type="entry name" value="C-type_lectin-like"/>
</dbReference>
<gene>
    <name evidence="4" type="ORF">DR999_PMT19762</name>
</gene>
<keyword evidence="5" id="KW-1185">Reference proteome</keyword>
<reference evidence="4 5" key="2">
    <citation type="submission" date="2019-04" db="EMBL/GenBank/DDBJ databases">
        <title>The genome sequence of big-headed turtle.</title>
        <authorList>
            <person name="Gong S."/>
        </authorList>
    </citation>
    <scope>NUCLEOTIDE SEQUENCE [LARGE SCALE GENOMIC DNA]</scope>
    <source>
        <strain evidence="4">DO16091913</strain>
        <tissue evidence="4">Muscle</tissue>
    </source>
</reference>